<evidence type="ECO:0000313" key="6">
    <source>
        <dbReference type="EMBL" id="KAG2218180.1"/>
    </source>
</evidence>
<dbReference type="PANTHER" id="PTHR12205">
    <property type="entry name" value="CENTROMERE/KINETOCHORE PROTEIN ZW10"/>
    <property type="match status" value="1"/>
</dbReference>
<feature type="compositionally biased region" description="Basic and acidic residues" evidence="2">
    <location>
        <begin position="892"/>
        <end position="902"/>
    </location>
</feature>
<feature type="compositionally biased region" description="Polar residues" evidence="2">
    <location>
        <begin position="973"/>
        <end position="998"/>
    </location>
</feature>
<dbReference type="InterPro" id="IPR048343">
    <property type="entry name" value="ZW10_C"/>
</dbReference>
<organism evidence="6 7">
    <name type="scientific">Circinella minor</name>
    <dbReference type="NCBI Taxonomy" id="1195481"/>
    <lineage>
        <taxon>Eukaryota</taxon>
        <taxon>Fungi</taxon>
        <taxon>Fungi incertae sedis</taxon>
        <taxon>Mucoromycota</taxon>
        <taxon>Mucoromycotina</taxon>
        <taxon>Mucoromycetes</taxon>
        <taxon>Mucorales</taxon>
        <taxon>Lichtheimiaceae</taxon>
        <taxon>Circinella</taxon>
    </lineage>
</organism>
<feature type="compositionally biased region" description="Polar residues" evidence="2">
    <location>
        <begin position="854"/>
        <end position="866"/>
    </location>
</feature>
<feature type="compositionally biased region" description="Basic and acidic residues" evidence="2">
    <location>
        <begin position="1026"/>
        <end position="1043"/>
    </location>
</feature>
<reference evidence="6 7" key="1">
    <citation type="submission" date="2020-12" db="EMBL/GenBank/DDBJ databases">
        <title>Metabolic potential, ecology and presence of endohyphal bacteria is reflected in genomic diversity of Mucoromycotina.</title>
        <authorList>
            <person name="Muszewska A."/>
            <person name="Okrasinska A."/>
            <person name="Steczkiewicz K."/>
            <person name="Drgas O."/>
            <person name="Orlowska M."/>
            <person name="Perlinska-Lenart U."/>
            <person name="Aleksandrzak-Piekarczyk T."/>
            <person name="Szatraj K."/>
            <person name="Zielenkiewicz U."/>
            <person name="Pilsyk S."/>
            <person name="Malc E."/>
            <person name="Mieczkowski P."/>
            <person name="Kruszewska J.S."/>
            <person name="Biernat P."/>
            <person name="Pawlowska J."/>
        </authorList>
    </citation>
    <scope>NUCLEOTIDE SEQUENCE [LARGE SCALE GENOMIC DNA]</scope>
    <source>
        <strain evidence="6 7">CBS 142.35</strain>
    </source>
</reference>
<dbReference type="Pfam" id="PF20666">
    <property type="entry name" value="ZW10_C"/>
    <property type="match status" value="1"/>
</dbReference>
<feature type="compositionally biased region" description="Acidic residues" evidence="2">
    <location>
        <begin position="821"/>
        <end position="837"/>
    </location>
</feature>
<proteinExistence type="predicted"/>
<dbReference type="GO" id="GO:0005737">
    <property type="term" value="C:cytoplasm"/>
    <property type="evidence" value="ECO:0007669"/>
    <property type="project" value="GOC"/>
</dbReference>
<dbReference type="GO" id="GO:0007094">
    <property type="term" value="P:mitotic spindle assembly checkpoint signaling"/>
    <property type="evidence" value="ECO:0007669"/>
    <property type="project" value="TreeGrafter"/>
</dbReference>
<comment type="caution">
    <text evidence="6">The sequence shown here is derived from an EMBL/GenBank/DDBJ whole genome shotgun (WGS) entry which is preliminary data.</text>
</comment>
<feature type="domain" description="Centromere/kinetochore protein zw10 middle" evidence="3">
    <location>
        <begin position="249"/>
        <end position="450"/>
    </location>
</feature>
<feature type="compositionally biased region" description="Acidic residues" evidence="2">
    <location>
        <begin position="913"/>
        <end position="930"/>
    </location>
</feature>
<feature type="compositionally biased region" description="Low complexity" evidence="2">
    <location>
        <begin position="1045"/>
        <end position="1079"/>
    </location>
</feature>
<dbReference type="OrthoDB" id="534815at2759"/>
<feature type="compositionally biased region" description="Basic and acidic residues" evidence="2">
    <location>
        <begin position="956"/>
        <end position="967"/>
    </location>
</feature>
<accession>A0A8H7VF46</accession>
<evidence type="ECO:0000259" key="3">
    <source>
        <dbReference type="Pfam" id="PF20665"/>
    </source>
</evidence>
<dbReference type="Pfam" id="PF20665">
    <property type="entry name" value="Zw10_middle"/>
    <property type="match status" value="1"/>
</dbReference>
<evidence type="ECO:0000256" key="1">
    <source>
        <dbReference type="SAM" id="Coils"/>
    </source>
</evidence>
<feature type="region of interest" description="Disordered" evidence="2">
    <location>
        <begin position="780"/>
        <end position="1125"/>
    </location>
</feature>
<dbReference type="InterPro" id="IPR046362">
    <property type="entry name" value="Zw10/DSL1_C_sf"/>
</dbReference>
<dbReference type="GO" id="GO:0006888">
    <property type="term" value="P:endoplasmic reticulum to Golgi vesicle-mediated transport"/>
    <property type="evidence" value="ECO:0007669"/>
    <property type="project" value="TreeGrafter"/>
</dbReference>
<keyword evidence="1" id="KW-0175">Coiled coil</keyword>
<dbReference type="GO" id="GO:1990423">
    <property type="term" value="C:RZZ complex"/>
    <property type="evidence" value="ECO:0007669"/>
    <property type="project" value="TreeGrafter"/>
</dbReference>
<evidence type="ECO:0008006" key="8">
    <source>
        <dbReference type="Google" id="ProtNLM"/>
    </source>
</evidence>
<evidence type="ECO:0000256" key="2">
    <source>
        <dbReference type="SAM" id="MobiDB-lite"/>
    </source>
</evidence>
<dbReference type="Proteomes" id="UP000646827">
    <property type="component" value="Unassembled WGS sequence"/>
</dbReference>
<keyword evidence="7" id="KW-1185">Reference proteome</keyword>
<feature type="domain" description="ZW10 C-terminal helical" evidence="5">
    <location>
        <begin position="632"/>
        <end position="778"/>
    </location>
</feature>
<feature type="coiled-coil region" evidence="1">
    <location>
        <begin position="133"/>
        <end position="160"/>
    </location>
</feature>
<dbReference type="InterPro" id="IPR048344">
    <property type="entry name" value="Zw10_middle"/>
</dbReference>
<dbReference type="Gene3D" id="1.10.357.150">
    <property type="match status" value="1"/>
</dbReference>
<feature type="compositionally biased region" description="Acidic residues" evidence="2">
    <location>
        <begin position="870"/>
        <end position="887"/>
    </location>
</feature>
<evidence type="ECO:0000259" key="4">
    <source>
        <dbReference type="Pfam" id="PF20666"/>
    </source>
</evidence>
<dbReference type="Pfam" id="PF22766">
    <property type="entry name" value="ZW10_C2"/>
    <property type="match status" value="1"/>
</dbReference>
<evidence type="ECO:0000259" key="5">
    <source>
        <dbReference type="Pfam" id="PF22766"/>
    </source>
</evidence>
<feature type="compositionally biased region" description="Basic and acidic residues" evidence="2">
    <location>
        <begin position="842"/>
        <end position="853"/>
    </location>
</feature>
<feature type="compositionally biased region" description="Low complexity" evidence="2">
    <location>
        <begin position="783"/>
        <end position="794"/>
    </location>
</feature>
<sequence length="1125" mass="129169">MSTTINNESIQQEFITALFNENTDRDILLQSQKIMNDDNKALIAILSGLQDHSHILRQQVFETVRDNLDNFISLYTDCHQVHEKLDDILTQCQQEQQNSMTNDQGEEEEKLTISKTLYTYHDTIQRVTQNENEIQVLEKIQQFVQEIEECEQEIRSIINNNSNSVGELMQNVTRRYLTINKTLSKQQLFDHIDNSSTITVSHLLDEKCRQLKNVLVTTLEDKLISTIIYQDNSTMQVYPYDNTQINGKGSYLLDIFECYDMLDILSAEMANIKRSLFKNIITPLFDHSTTTRVSIQDNILTLEQQEQEKGGQGHDEDLNGKSAPEIACQMIHNIDLLLKFISEHIFDGSDKHTRLFGNLILPEIFQLLIQQALSPAIPPTASKLATFDPVTKAVYTLEHNCIQYYHFLDINNSNNSTNEPSVIINYVNNMDTHFATKRRDKLLLKGRGVMLRRLYDVEEIVDMDKKTNKLQQYQITQTPKLLAMLLIDTVKEANSLFSTPQASSSSSAYQLLNVVHDLLDLFRAIMPQFHRSQFLSSPQSALIFRNDCYWLANTLTNDLIPELNNNDNNTEELVTKKHVFQEDIDNVRTLGESWFELAMAQWVRVLQNALNQTGKFINIAENRQRQQDCDHAIAQVIDQIRSYAVTLRPVISERIYFDLVSRVVDSVLTHLLGDIEDLQDIGAEDSHLIAQSLNSLIQLVDVFDSKDQGPATEPMVMQRVPSWRKFWFLKDMLDMNLRDIMDHYRRGELFMFEKKELIGLICALFADTDLRASMIREIQSTDPSPSMLSPSTSASPPPIEQQQQERSTTPKTSLLAMVEPDKEEEETGEGWGWDDEPIISSDNHHNKEEEKESTANNKVKSNQLSMQLDDHEENSEGWGFDDDDEEPIIPQQEDKISKDISNSKKSSPLSMQLDDEEEDVEGWGLDDDEPLVIPQEEEKPEGEQQTNKVKALSMPLEKEDSDRRGWGLDDNETLVTSQEQQVKNAKESFISQKQSPLSMQLDHNEEEGVEGWGFDDDDEPLIIPQQEHEQERPEKEEHVKQKDVLPLLSNPNLTTNTTSMMDLDQQQQNTNQLVLNNLTTKEDKKKIIPERSNTTTSSSLSMMEEDEDDAGWGDADEDVNFSHVH</sequence>
<feature type="compositionally biased region" description="Acidic residues" evidence="2">
    <location>
        <begin position="1004"/>
        <end position="1020"/>
    </location>
</feature>
<feature type="domain" description="Centromere/kinetochore protein zw10 C-terminal" evidence="4">
    <location>
        <begin position="496"/>
        <end position="603"/>
    </location>
</feature>
<dbReference type="PANTHER" id="PTHR12205:SF0">
    <property type="entry name" value="CENTROMERE_KINETOCHORE PROTEIN ZW10 HOMOLOG"/>
    <property type="match status" value="1"/>
</dbReference>
<dbReference type="AlphaFoldDB" id="A0A8H7VF46"/>
<feature type="compositionally biased region" description="Polar residues" evidence="2">
    <location>
        <begin position="800"/>
        <end position="812"/>
    </location>
</feature>
<name>A0A8H7VF46_9FUNG</name>
<gene>
    <name evidence="6" type="ORF">INT45_003606</name>
</gene>
<dbReference type="EMBL" id="JAEPRB010000247">
    <property type="protein sequence ID" value="KAG2218180.1"/>
    <property type="molecule type" value="Genomic_DNA"/>
</dbReference>
<feature type="compositionally biased region" description="Basic and acidic residues" evidence="2">
    <location>
        <begin position="1080"/>
        <end position="1089"/>
    </location>
</feature>
<feature type="compositionally biased region" description="Acidic residues" evidence="2">
    <location>
        <begin position="1103"/>
        <end position="1119"/>
    </location>
</feature>
<dbReference type="InterPro" id="IPR055148">
    <property type="entry name" value="ZW10_C_2"/>
</dbReference>
<evidence type="ECO:0000313" key="7">
    <source>
        <dbReference type="Proteomes" id="UP000646827"/>
    </source>
</evidence>
<protein>
    <recommendedName>
        <fullName evidence="8">Retrograde transport protein Dsl1 C-terminal domain-containing protein</fullName>
    </recommendedName>
</protein>